<evidence type="ECO:0000313" key="2">
    <source>
        <dbReference type="EMBL" id="SNS74547.1"/>
    </source>
</evidence>
<organism evidence="2 3">
    <name type="scientific">Granulicella rosea</name>
    <dbReference type="NCBI Taxonomy" id="474952"/>
    <lineage>
        <taxon>Bacteria</taxon>
        <taxon>Pseudomonadati</taxon>
        <taxon>Acidobacteriota</taxon>
        <taxon>Terriglobia</taxon>
        <taxon>Terriglobales</taxon>
        <taxon>Acidobacteriaceae</taxon>
        <taxon>Granulicella</taxon>
    </lineage>
</organism>
<dbReference type="GO" id="GO:0003824">
    <property type="term" value="F:catalytic activity"/>
    <property type="evidence" value="ECO:0007669"/>
    <property type="project" value="InterPro"/>
</dbReference>
<dbReference type="InterPro" id="IPR005302">
    <property type="entry name" value="MoCF_Sase_C"/>
</dbReference>
<name>A0A239GZI4_9BACT</name>
<feature type="domain" description="MOSC" evidence="1">
    <location>
        <begin position="18"/>
        <end position="167"/>
    </location>
</feature>
<sequence>MSSVIAVSLSPTHSFSKSPQLAIRLIENYGVEGDAHAGALVKHRYRVRKDPTAPNLCQVHLIHAELFDELRSQGLQIGPGEMGENITTAGVDLLSLPVGALISIGAEAVVEVTGLRDPCNLMNDLQPGLMKACIARDADGELVRKAGIMGTVLSGGEVRPGDSIRIELPPLPHRKMGPV</sequence>
<protein>
    <submittedName>
        <fullName evidence="2">MOSC domain-containing protein YiiM</fullName>
    </submittedName>
</protein>
<dbReference type="PANTHER" id="PTHR36930:SF1">
    <property type="entry name" value="MOSC DOMAIN-CONTAINING PROTEIN"/>
    <property type="match status" value="1"/>
</dbReference>
<dbReference type="PANTHER" id="PTHR36930">
    <property type="entry name" value="METAL-SULFUR CLUSTER BIOSYNTHESIS PROTEINS YUAD-RELATED"/>
    <property type="match status" value="1"/>
</dbReference>
<evidence type="ECO:0000259" key="1">
    <source>
        <dbReference type="PROSITE" id="PS51340"/>
    </source>
</evidence>
<dbReference type="GO" id="GO:0030170">
    <property type="term" value="F:pyridoxal phosphate binding"/>
    <property type="evidence" value="ECO:0007669"/>
    <property type="project" value="InterPro"/>
</dbReference>
<dbReference type="PROSITE" id="PS51340">
    <property type="entry name" value="MOSC"/>
    <property type="match status" value="1"/>
</dbReference>
<keyword evidence="3" id="KW-1185">Reference proteome</keyword>
<dbReference type="Proteomes" id="UP000198356">
    <property type="component" value="Unassembled WGS sequence"/>
</dbReference>
<dbReference type="EMBL" id="FZOU01000002">
    <property type="protein sequence ID" value="SNS74547.1"/>
    <property type="molecule type" value="Genomic_DNA"/>
</dbReference>
<dbReference type="InterPro" id="IPR011037">
    <property type="entry name" value="Pyrv_Knase-like_insert_dom_sf"/>
</dbReference>
<dbReference type="RefSeq" id="WP_089407675.1">
    <property type="nucleotide sequence ID" value="NZ_FZOU01000002.1"/>
</dbReference>
<gene>
    <name evidence="2" type="ORF">SAMN05421770_102158</name>
</gene>
<accession>A0A239GZI4</accession>
<reference evidence="2 3" key="1">
    <citation type="submission" date="2017-06" db="EMBL/GenBank/DDBJ databases">
        <authorList>
            <person name="Kim H.J."/>
            <person name="Triplett B.A."/>
        </authorList>
    </citation>
    <scope>NUCLEOTIDE SEQUENCE [LARGE SCALE GENOMIC DNA]</scope>
    <source>
        <strain evidence="2 3">DSM 18704</strain>
    </source>
</reference>
<dbReference type="InterPro" id="IPR052716">
    <property type="entry name" value="MOSC_domain"/>
</dbReference>
<dbReference type="AlphaFoldDB" id="A0A239GZI4"/>
<dbReference type="Gene3D" id="2.40.33.20">
    <property type="entry name" value="PK beta-barrel domain-like"/>
    <property type="match status" value="1"/>
</dbReference>
<dbReference type="OrthoDB" id="9789048at2"/>
<evidence type="ECO:0000313" key="3">
    <source>
        <dbReference type="Proteomes" id="UP000198356"/>
    </source>
</evidence>
<dbReference type="Pfam" id="PF03473">
    <property type="entry name" value="MOSC"/>
    <property type="match status" value="1"/>
</dbReference>
<dbReference type="SUPFAM" id="SSF50800">
    <property type="entry name" value="PK beta-barrel domain-like"/>
    <property type="match status" value="1"/>
</dbReference>
<dbReference type="GO" id="GO:0030151">
    <property type="term" value="F:molybdenum ion binding"/>
    <property type="evidence" value="ECO:0007669"/>
    <property type="project" value="InterPro"/>
</dbReference>
<proteinExistence type="predicted"/>